<comment type="caution">
    <text evidence="1">The sequence shown here is derived from an EMBL/GenBank/DDBJ whole genome shotgun (WGS) entry which is preliminary data.</text>
</comment>
<protein>
    <submittedName>
        <fullName evidence="1">Uncharacterized protein</fullName>
    </submittedName>
</protein>
<dbReference type="Proteomes" id="UP000075683">
    <property type="component" value="Unassembled WGS sequence"/>
</dbReference>
<reference evidence="1 2" key="1">
    <citation type="submission" date="2016-01" db="EMBL/GenBank/DDBJ databases">
        <title>Draft Genome Sequences of Seven Thermophilic Sporeformers Isolated from Foods.</title>
        <authorList>
            <person name="Berendsen E.M."/>
            <person name="Wells-Bennik M.H."/>
            <person name="Krawcyk A.O."/>
            <person name="De Jong A."/>
            <person name="Holsappel S."/>
            <person name="Eijlander R.T."/>
            <person name="Kuipers O.P."/>
        </authorList>
    </citation>
    <scope>NUCLEOTIDE SEQUENCE [LARGE SCALE GENOMIC DNA]</scope>
    <source>
        <strain evidence="1 2">B4135</strain>
    </source>
</reference>
<organism evidence="1 2">
    <name type="scientific">Caldibacillus debilis</name>
    <dbReference type="NCBI Taxonomy" id="301148"/>
    <lineage>
        <taxon>Bacteria</taxon>
        <taxon>Bacillati</taxon>
        <taxon>Bacillota</taxon>
        <taxon>Bacilli</taxon>
        <taxon>Bacillales</taxon>
        <taxon>Bacillaceae</taxon>
        <taxon>Caldibacillus</taxon>
    </lineage>
</organism>
<proteinExistence type="predicted"/>
<accession>A0A150LKB0</accession>
<dbReference type="EMBL" id="LQYT01000090">
    <property type="protein sequence ID" value="KYD12777.1"/>
    <property type="molecule type" value="Genomic_DNA"/>
</dbReference>
<sequence>MPRKKADKTGIVDVLFARLINGWLSQLLIWLKNEYILIPHLLQSLLSEWRQLRNCEAGQIQRPE</sequence>
<gene>
    <name evidence="1" type="ORF">B4135_0376</name>
</gene>
<evidence type="ECO:0000313" key="2">
    <source>
        <dbReference type="Proteomes" id="UP000075683"/>
    </source>
</evidence>
<evidence type="ECO:0000313" key="1">
    <source>
        <dbReference type="EMBL" id="KYD12777.1"/>
    </source>
</evidence>
<name>A0A150LKB0_9BACI</name>
<dbReference type="AlphaFoldDB" id="A0A150LKB0"/>
<dbReference type="STRING" id="301148.B4135_0376"/>